<keyword evidence="6" id="KW-1185">Reference proteome</keyword>
<feature type="domain" description="N-acetyltransferase" evidence="4">
    <location>
        <begin position="20"/>
        <end position="183"/>
    </location>
</feature>
<dbReference type="Pfam" id="PF13302">
    <property type="entry name" value="Acetyltransf_3"/>
    <property type="match status" value="1"/>
</dbReference>
<dbReference type="RefSeq" id="WP_153971386.1">
    <property type="nucleotide sequence ID" value="NZ_JACRWE010000001.1"/>
</dbReference>
<dbReference type="Proteomes" id="UP000609849">
    <property type="component" value="Unassembled WGS sequence"/>
</dbReference>
<evidence type="ECO:0000256" key="1">
    <source>
        <dbReference type="ARBA" id="ARBA00022679"/>
    </source>
</evidence>
<dbReference type="InterPro" id="IPR051531">
    <property type="entry name" value="N-acetyltransferase"/>
</dbReference>
<name>A0ABR7JKF4_9FIRM</name>
<reference evidence="5 6" key="1">
    <citation type="submission" date="2020-08" db="EMBL/GenBank/DDBJ databases">
        <authorList>
            <person name="Liu C."/>
            <person name="Sun Q."/>
        </authorList>
    </citation>
    <scope>NUCLEOTIDE SEQUENCE [LARGE SCALE GENOMIC DNA]</scope>
    <source>
        <strain evidence="5 6">NSJ-18</strain>
    </source>
</reference>
<gene>
    <name evidence="5" type="ORF">H8923_01435</name>
</gene>
<dbReference type="PROSITE" id="PS51186">
    <property type="entry name" value="GNAT"/>
    <property type="match status" value="1"/>
</dbReference>
<comment type="similarity">
    <text evidence="3">Belongs to the acetyltransferase family. RimJ subfamily.</text>
</comment>
<evidence type="ECO:0000256" key="3">
    <source>
        <dbReference type="ARBA" id="ARBA00038502"/>
    </source>
</evidence>
<dbReference type="InterPro" id="IPR000182">
    <property type="entry name" value="GNAT_dom"/>
</dbReference>
<keyword evidence="2" id="KW-0012">Acyltransferase</keyword>
<keyword evidence="1" id="KW-0808">Transferase</keyword>
<dbReference type="SUPFAM" id="SSF55729">
    <property type="entry name" value="Acyl-CoA N-acyltransferases (Nat)"/>
    <property type="match status" value="1"/>
</dbReference>
<evidence type="ECO:0000259" key="4">
    <source>
        <dbReference type="PROSITE" id="PS51186"/>
    </source>
</evidence>
<evidence type="ECO:0000313" key="5">
    <source>
        <dbReference type="EMBL" id="MBC5995409.1"/>
    </source>
</evidence>
<sequence length="197" mass="23302">MARKYNLILSQNKTLYTSRLKLRQFNMEDRKDVFEFASDEETTKYVTWETHKTMDQSANIILNYYSRGGIYAIELRESKKCIGCVDISIDEENDKLTFGYILNRNYWNKGYMTEVLNEILKFSFEVLKINRVEAEHYVVNGASGRVMQKCKMKHEGRGIQEVKVKGKYYDVDHYAILKSDWLEINQNEFDKIIPNSD</sequence>
<organism evidence="5 6">
    <name type="scientific">Romboutsia faecis</name>
    <dbReference type="NCBI Taxonomy" id="2764597"/>
    <lineage>
        <taxon>Bacteria</taxon>
        <taxon>Bacillati</taxon>
        <taxon>Bacillota</taxon>
        <taxon>Clostridia</taxon>
        <taxon>Peptostreptococcales</taxon>
        <taxon>Peptostreptococcaceae</taxon>
        <taxon>Romboutsia</taxon>
    </lineage>
</organism>
<dbReference type="PANTHER" id="PTHR43792">
    <property type="entry name" value="GNAT FAMILY, PUTATIVE (AFU_ORTHOLOGUE AFUA_3G00765)-RELATED-RELATED"/>
    <property type="match status" value="1"/>
</dbReference>
<comment type="caution">
    <text evidence="5">The sequence shown here is derived from an EMBL/GenBank/DDBJ whole genome shotgun (WGS) entry which is preliminary data.</text>
</comment>
<dbReference type="InterPro" id="IPR016181">
    <property type="entry name" value="Acyl_CoA_acyltransferase"/>
</dbReference>
<proteinExistence type="inferred from homology"/>
<protein>
    <submittedName>
        <fullName evidence="5">GNAT family N-acetyltransferase</fullName>
    </submittedName>
</protein>
<evidence type="ECO:0000313" key="6">
    <source>
        <dbReference type="Proteomes" id="UP000609849"/>
    </source>
</evidence>
<dbReference type="Gene3D" id="3.40.630.30">
    <property type="match status" value="1"/>
</dbReference>
<dbReference type="EMBL" id="JACRWE010000001">
    <property type="protein sequence ID" value="MBC5995409.1"/>
    <property type="molecule type" value="Genomic_DNA"/>
</dbReference>
<accession>A0ABR7JKF4</accession>
<evidence type="ECO:0000256" key="2">
    <source>
        <dbReference type="ARBA" id="ARBA00023315"/>
    </source>
</evidence>
<dbReference type="PANTHER" id="PTHR43792:SF8">
    <property type="entry name" value="[RIBOSOMAL PROTEIN US5]-ALANINE N-ACETYLTRANSFERASE"/>
    <property type="match status" value="1"/>
</dbReference>